<organism evidence="1 2">
    <name type="scientific">Roseibium algae</name>
    <dbReference type="NCBI Taxonomy" id="3123038"/>
    <lineage>
        <taxon>Bacteria</taxon>
        <taxon>Pseudomonadati</taxon>
        <taxon>Pseudomonadota</taxon>
        <taxon>Alphaproteobacteria</taxon>
        <taxon>Hyphomicrobiales</taxon>
        <taxon>Stappiaceae</taxon>
        <taxon>Roseibium</taxon>
    </lineage>
</organism>
<dbReference type="RefSeq" id="WP_340277295.1">
    <property type="nucleotide sequence ID" value="NZ_JBAKIA010000022.1"/>
</dbReference>
<keyword evidence="2" id="KW-1185">Reference proteome</keyword>
<evidence type="ECO:0000313" key="2">
    <source>
        <dbReference type="Proteomes" id="UP001385499"/>
    </source>
</evidence>
<reference evidence="1 2" key="1">
    <citation type="submission" date="2024-02" db="EMBL/GenBank/DDBJ databases">
        <title>Roseibium algae sp. nov., isolated from marine alga (Grateloupia sp.), showing potential in myo-inositol conversion.</title>
        <authorList>
            <person name="Wang Y."/>
        </authorList>
    </citation>
    <scope>NUCLEOTIDE SEQUENCE [LARGE SCALE GENOMIC DNA]</scope>
    <source>
        <strain evidence="1 2">H3510</strain>
    </source>
</reference>
<evidence type="ECO:0000313" key="1">
    <source>
        <dbReference type="EMBL" id="MEJ8476629.1"/>
    </source>
</evidence>
<proteinExistence type="predicted"/>
<dbReference type="Proteomes" id="UP001385499">
    <property type="component" value="Unassembled WGS sequence"/>
</dbReference>
<sequence>MGTLARKNGMLVAITLGLLGTIGSAEARPDLRKISCAKAQDMVKRNGDVVFTTGTHTYSLFVSNSSYCDAGQMLFTQYGPTKDNKKCPVAYECREPLFGRSSFR</sequence>
<comment type="caution">
    <text evidence="1">The sequence shown here is derived from an EMBL/GenBank/DDBJ whole genome shotgun (WGS) entry which is preliminary data.</text>
</comment>
<name>A0ABU8TR27_9HYPH</name>
<protein>
    <submittedName>
        <fullName evidence="1">Uncharacterized protein</fullName>
    </submittedName>
</protein>
<gene>
    <name evidence="1" type="ORF">V6575_21285</name>
</gene>
<dbReference type="EMBL" id="JBAKIA010000022">
    <property type="protein sequence ID" value="MEJ8476629.1"/>
    <property type="molecule type" value="Genomic_DNA"/>
</dbReference>
<accession>A0ABU8TR27</accession>